<evidence type="ECO:0008006" key="3">
    <source>
        <dbReference type="Google" id="ProtNLM"/>
    </source>
</evidence>
<gene>
    <name evidence="1" type="ORF">SVUK_LOCUS15383</name>
</gene>
<name>A0A3P7LC99_STRVU</name>
<dbReference type="SUPFAM" id="SSF55797">
    <property type="entry name" value="PR-1-like"/>
    <property type="match status" value="2"/>
</dbReference>
<sequence>MSCKFQEVEVFVAALSIRNAACQKQINQQTKYGCKNNEMTDAIRDLFLNFHNDARRRVAKGIEPNNVGWLNPAKNMYELVFVAALSIRNAACQKQINQQTKYGCKNNEMTDAIRDLFLNFHNDARRRVAKGIEPNNVGWLNPAKNMYELDPVIQHSKRREARGGEVGEGGGRTPPFQDFLDQMENLMVVLPKEIFL</sequence>
<dbReference type="InterPro" id="IPR035940">
    <property type="entry name" value="CAP_sf"/>
</dbReference>
<accession>A0A3P7LC99</accession>
<evidence type="ECO:0000313" key="1">
    <source>
        <dbReference type="EMBL" id="VDM80385.1"/>
    </source>
</evidence>
<reference evidence="1 2" key="1">
    <citation type="submission" date="2018-11" db="EMBL/GenBank/DDBJ databases">
        <authorList>
            <consortium name="Pathogen Informatics"/>
        </authorList>
    </citation>
    <scope>NUCLEOTIDE SEQUENCE [LARGE SCALE GENOMIC DNA]</scope>
</reference>
<evidence type="ECO:0000313" key="2">
    <source>
        <dbReference type="Proteomes" id="UP000270094"/>
    </source>
</evidence>
<keyword evidence="2" id="KW-1185">Reference proteome</keyword>
<dbReference type="OrthoDB" id="5868581at2759"/>
<organism evidence="1 2">
    <name type="scientific">Strongylus vulgaris</name>
    <name type="common">Blood worm</name>
    <dbReference type="NCBI Taxonomy" id="40348"/>
    <lineage>
        <taxon>Eukaryota</taxon>
        <taxon>Metazoa</taxon>
        <taxon>Ecdysozoa</taxon>
        <taxon>Nematoda</taxon>
        <taxon>Chromadorea</taxon>
        <taxon>Rhabditida</taxon>
        <taxon>Rhabditina</taxon>
        <taxon>Rhabditomorpha</taxon>
        <taxon>Strongyloidea</taxon>
        <taxon>Strongylidae</taxon>
        <taxon>Strongylus</taxon>
    </lineage>
</organism>
<protein>
    <recommendedName>
        <fullName evidence="3">SCP domain-containing protein</fullName>
    </recommendedName>
</protein>
<dbReference type="EMBL" id="UYYB01108427">
    <property type="protein sequence ID" value="VDM80385.1"/>
    <property type="molecule type" value="Genomic_DNA"/>
</dbReference>
<proteinExistence type="predicted"/>
<dbReference type="Proteomes" id="UP000270094">
    <property type="component" value="Unassembled WGS sequence"/>
</dbReference>
<dbReference type="AlphaFoldDB" id="A0A3P7LC99"/>
<dbReference type="Gene3D" id="3.40.33.10">
    <property type="entry name" value="CAP"/>
    <property type="match status" value="2"/>
</dbReference>